<dbReference type="GO" id="GO:0009073">
    <property type="term" value="P:aromatic amino acid family biosynthetic process"/>
    <property type="evidence" value="ECO:0007669"/>
    <property type="project" value="UniProtKB-KW"/>
</dbReference>
<gene>
    <name evidence="5 6" type="primary">aroD</name>
    <name evidence="6" type="ORF">HB844_07315</name>
</gene>
<feature type="binding site" evidence="5">
    <location>
        <position position="214"/>
    </location>
    <ligand>
        <name>3-dehydroquinate</name>
        <dbReference type="ChEBI" id="CHEBI:32364"/>
    </ligand>
</feature>
<dbReference type="GO" id="GO:0003855">
    <property type="term" value="F:3-dehydroquinate dehydratase activity"/>
    <property type="evidence" value="ECO:0007669"/>
    <property type="project" value="UniProtKB-UniRule"/>
</dbReference>
<dbReference type="RefSeq" id="WP_036063719.1">
    <property type="nucleotide sequence ID" value="NZ_JAARPY010000006.1"/>
</dbReference>
<feature type="binding site" evidence="5">
    <location>
        <position position="237"/>
    </location>
    <ligand>
        <name>3-dehydroquinate</name>
        <dbReference type="ChEBI" id="CHEBI:32364"/>
    </ligand>
</feature>
<feature type="active site" description="Proton donor/acceptor" evidence="5">
    <location>
        <position position="145"/>
    </location>
</feature>
<comment type="similarity">
    <text evidence="5">Belongs to the type-I 3-dehydroquinase family.</text>
</comment>
<keyword evidence="4 5" id="KW-0704">Schiff base</keyword>
<dbReference type="GO" id="GO:0009423">
    <property type="term" value="P:chorismate biosynthetic process"/>
    <property type="evidence" value="ECO:0007669"/>
    <property type="project" value="UniProtKB-UniRule"/>
</dbReference>
<evidence type="ECO:0000256" key="1">
    <source>
        <dbReference type="ARBA" id="ARBA00001864"/>
    </source>
</evidence>
<protein>
    <recommendedName>
        <fullName evidence="5">3-dehydroquinate dehydratase</fullName>
        <shortName evidence="5">3-dehydroquinase</shortName>
        <ecNumber evidence="5">4.2.1.10</ecNumber>
    </recommendedName>
    <alternativeName>
        <fullName evidence="5">Type I DHQase</fullName>
    </alternativeName>
    <alternativeName>
        <fullName evidence="5">Type I dehydroquinase</fullName>
        <shortName evidence="5">DHQ1</shortName>
    </alternativeName>
</protein>
<dbReference type="AlphaFoldDB" id="A0A841YEK9"/>
<dbReference type="Pfam" id="PF01487">
    <property type="entry name" value="DHquinase_I"/>
    <property type="match status" value="1"/>
</dbReference>
<dbReference type="GO" id="GO:0046279">
    <property type="term" value="P:3,4-dihydroxybenzoate biosynthetic process"/>
    <property type="evidence" value="ECO:0007669"/>
    <property type="project" value="TreeGrafter"/>
</dbReference>
<feature type="binding site" evidence="5">
    <location>
        <position position="23"/>
    </location>
    <ligand>
        <name>3-dehydroquinate</name>
        <dbReference type="ChEBI" id="CHEBI:32364"/>
    </ligand>
</feature>
<feature type="binding site" evidence="5">
    <location>
        <position position="233"/>
    </location>
    <ligand>
        <name>3-dehydroquinate</name>
        <dbReference type="ChEBI" id="CHEBI:32364"/>
    </ligand>
</feature>
<organism evidence="6 7">
    <name type="scientific">Listeria fleischmannii</name>
    <dbReference type="NCBI Taxonomy" id="1069827"/>
    <lineage>
        <taxon>Bacteria</taxon>
        <taxon>Bacillati</taxon>
        <taxon>Bacillota</taxon>
        <taxon>Bacilli</taxon>
        <taxon>Bacillales</taxon>
        <taxon>Listeriaceae</taxon>
        <taxon>Listeria</taxon>
    </lineage>
</organism>
<feature type="binding site" evidence="5">
    <location>
        <begin position="48"/>
        <end position="50"/>
    </location>
    <ligand>
        <name>3-dehydroquinate</name>
        <dbReference type="ChEBI" id="CHEBI:32364"/>
    </ligand>
</feature>
<dbReference type="UniPathway" id="UPA00053">
    <property type="reaction ID" value="UER00086"/>
</dbReference>
<comment type="caution">
    <text evidence="6">The sequence shown here is derived from an EMBL/GenBank/DDBJ whole genome shotgun (WGS) entry which is preliminary data.</text>
</comment>
<dbReference type="CDD" id="cd00502">
    <property type="entry name" value="DHQase_I"/>
    <property type="match status" value="1"/>
</dbReference>
<evidence type="ECO:0000256" key="4">
    <source>
        <dbReference type="ARBA" id="ARBA00023270"/>
    </source>
</evidence>
<evidence type="ECO:0000313" key="7">
    <source>
        <dbReference type="Proteomes" id="UP000571128"/>
    </source>
</evidence>
<dbReference type="HAMAP" id="MF_00214">
    <property type="entry name" value="AroD"/>
    <property type="match status" value="1"/>
</dbReference>
<dbReference type="NCBIfam" id="TIGR01093">
    <property type="entry name" value="aroD"/>
    <property type="match status" value="1"/>
</dbReference>
<evidence type="ECO:0000256" key="5">
    <source>
        <dbReference type="HAMAP-Rule" id="MF_00214"/>
    </source>
</evidence>
<reference evidence="6 7" key="1">
    <citation type="submission" date="2020-03" db="EMBL/GenBank/DDBJ databases">
        <title>Soil Listeria distribution.</title>
        <authorList>
            <person name="Liao J."/>
            <person name="Wiedmann M."/>
        </authorList>
    </citation>
    <scope>NUCLEOTIDE SEQUENCE [LARGE SCALE GENOMIC DNA]</scope>
    <source>
        <strain evidence="6 7">FSL L7-1645</strain>
    </source>
</reference>
<feature type="active site" description="Schiff-base intermediate with substrate" evidence="5">
    <location>
        <position position="172"/>
    </location>
</feature>
<evidence type="ECO:0000313" key="6">
    <source>
        <dbReference type="EMBL" id="MBC1398673.1"/>
    </source>
</evidence>
<evidence type="ECO:0000256" key="3">
    <source>
        <dbReference type="ARBA" id="ARBA00023239"/>
    </source>
</evidence>
<sequence length="262" mass="28886">MKLETITIKNLNIGDGTPKICASLMGRTIADLKREVATINDLPVDILEWRADHFGKVQDLETVKWALREIKPLIKEKPLLFTFRSHAEGGELDVKEPFYFELNRVIARTGEVDMIDIELFHDEQAITDFVRTAHEASVKVLMSNHDFQETPNKAELLARFAKMEALGADITKIAVMSKDGADSLVVLDTMNVLKEEATKPYIAIAMGESGIITRLSGNLFGSAITYGSVGKASAPGQVPVQNLRLVLDALKEKAASSTFTEL</sequence>
<dbReference type="InterPro" id="IPR018508">
    <property type="entry name" value="3-dehydroquinate_DH_AS"/>
</dbReference>
<comment type="function">
    <text evidence="5">Involved in the third step of the chorismate pathway, which leads to the biosynthesis of aromatic amino acids. Catalyzes the cis-dehydration of 3-dehydroquinate (DHQ) and introduces the first double bond of the aromatic ring to yield 3-dehydroshikimate.</text>
</comment>
<keyword evidence="2 5" id="KW-0057">Aromatic amino acid biosynthesis</keyword>
<dbReference type="Proteomes" id="UP000571128">
    <property type="component" value="Unassembled WGS sequence"/>
</dbReference>
<name>A0A841YEK9_9LIST</name>
<comment type="catalytic activity">
    <reaction evidence="1 5">
        <text>3-dehydroquinate = 3-dehydroshikimate + H2O</text>
        <dbReference type="Rhea" id="RHEA:21096"/>
        <dbReference type="ChEBI" id="CHEBI:15377"/>
        <dbReference type="ChEBI" id="CHEBI:16630"/>
        <dbReference type="ChEBI" id="CHEBI:32364"/>
        <dbReference type="EC" id="4.2.1.10"/>
    </reaction>
</comment>
<keyword evidence="3 5" id="KW-0456">Lyase</keyword>
<dbReference type="FunFam" id="3.20.20.70:FF:000047">
    <property type="entry name" value="3-dehydroquinate dehydratase"/>
    <property type="match status" value="1"/>
</dbReference>
<dbReference type="SUPFAM" id="SSF51569">
    <property type="entry name" value="Aldolase"/>
    <property type="match status" value="1"/>
</dbReference>
<dbReference type="InterPro" id="IPR001381">
    <property type="entry name" value="DHquinase_I"/>
</dbReference>
<comment type="subunit">
    <text evidence="5">Homodimer.</text>
</comment>
<comment type="pathway">
    <text evidence="5">Metabolic intermediate biosynthesis; chorismate biosynthesis; chorismate from D-erythrose 4-phosphate and phosphoenolpyruvate: step 3/7.</text>
</comment>
<accession>A0A841YEK9</accession>
<dbReference type="PANTHER" id="PTHR43699:SF1">
    <property type="entry name" value="3-DEHYDROQUINATE DEHYDRATASE"/>
    <property type="match status" value="1"/>
</dbReference>
<dbReference type="EMBL" id="JAARPY010000006">
    <property type="protein sequence ID" value="MBC1398673.1"/>
    <property type="molecule type" value="Genomic_DNA"/>
</dbReference>
<dbReference type="InterPro" id="IPR050146">
    <property type="entry name" value="Type-I_3-dehydroquinase"/>
</dbReference>
<dbReference type="InterPro" id="IPR013785">
    <property type="entry name" value="Aldolase_TIM"/>
</dbReference>
<dbReference type="EC" id="4.2.1.10" evidence="5"/>
<dbReference type="GO" id="GO:0008652">
    <property type="term" value="P:amino acid biosynthetic process"/>
    <property type="evidence" value="ECO:0007669"/>
    <property type="project" value="UniProtKB-KW"/>
</dbReference>
<proteinExistence type="inferred from homology"/>
<dbReference type="PANTHER" id="PTHR43699">
    <property type="entry name" value="3-DEHYDROQUINATE DEHYDRATASE"/>
    <property type="match status" value="1"/>
</dbReference>
<dbReference type="Gene3D" id="3.20.20.70">
    <property type="entry name" value="Aldolase class I"/>
    <property type="match status" value="1"/>
</dbReference>
<dbReference type="PROSITE" id="PS01028">
    <property type="entry name" value="DEHYDROQUINASE_I"/>
    <property type="match status" value="1"/>
</dbReference>
<keyword evidence="5" id="KW-0028">Amino-acid biosynthesis</keyword>
<feature type="binding site" evidence="5">
    <location>
        <position position="84"/>
    </location>
    <ligand>
        <name>3-dehydroquinate</name>
        <dbReference type="ChEBI" id="CHEBI:32364"/>
    </ligand>
</feature>
<evidence type="ECO:0000256" key="2">
    <source>
        <dbReference type="ARBA" id="ARBA00023141"/>
    </source>
</evidence>